<feature type="compositionally biased region" description="Polar residues" evidence="1">
    <location>
        <begin position="191"/>
        <end position="217"/>
    </location>
</feature>
<protein>
    <submittedName>
        <fullName evidence="3">Uncharacterized protein</fullName>
    </submittedName>
</protein>
<dbReference type="OrthoDB" id="159229at2759"/>
<dbReference type="AlphaFoldDB" id="A0A2V1D1U5"/>
<accession>A0A2V1D1U5</accession>
<evidence type="ECO:0000256" key="1">
    <source>
        <dbReference type="SAM" id="MobiDB-lite"/>
    </source>
</evidence>
<name>A0A2V1D1U5_9PLEO</name>
<dbReference type="InterPro" id="IPR036423">
    <property type="entry name" value="SOD-like_Cu/Zn_dom_sf"/>
</dbReference>
<dbReference type="Proteomes" id="UP000244855">
    <property type="component" value="Unassembled WGS sequence"/>
</dbReference>
<dbReference type="STRING" id="97972.A0A2V1D1U5"/>
<evidence type="ECO:0000313" key="3">
    <source>
        <dbReference type="EMBL" id="PVH92000.1"/>
    </source>
</evidence>
<dbReference type="SUPFAM" id="SSF49329">
    <property type="entry name" value="Cu,Zn superoxide dismutase-like"/>
    <property type="match status" value="1"/>
</dbReference>
<keyword evidence="2" id="KW-0732">Signal</keyword>
<dbReference type="GO" id="GO:0006801">
    <property type="term" value="P:superoxide metabolic process"/>
    <property type="evidence" value="ECO:0007669"/>
    <property type="project" value="InterPro"/>
</dbReference>
<reference evidence="3 4" key="1">
    <citation type="journal article" date="2018" name="Sci. Rep.">
        <title>Comparative genomics provides insights into the lifestyle and reveals functional heterogeneity of dark septate endophytic fungi.</title>
        <authorList>
            <person name="Knapp D.G."/>
            <person name="Nemeth J.B."/>
            <person name="Barry K."/>
            <person name="Hainaut M."/>
            <person name="Henrissat B."/>
            <person name="Johnson J."/>
            <person name="Kuo A."/>
            <person name="Lim J.H.P."/>
            <person name="Lipzen A."/>
            <person name="Nolan M."/>
            <person name="Ohm R.A."/>
            <person name="Tamas L."/>
            <person name="Grigoriev I.V."/>
            <person name="Spatafora J.W."/>
            <person name="Nagy L.G."/>
            <person name="Kovacs G.M."/>
        </authorList>
    </citation>
    <scope>NUCLEOTIDE SEQUENCE [LARGE SCALE GENOMIC DNA]</scope>
    <source>
        <strain evidence="3 4">DSE2036</strain>
    </source>
</reference>
<feature type="region of interest" description="Disordered" evidence="1">
    <location>
        <begin position="188"/>
        <end position="229"/>
    </location>
</feature>
<dbReference type="GO" id="GO:0046872">
    <property type="term" value="F:metal ion binding"/>
    <property type="evidence" value="ECO:0007669"/>
    <property type="project" value="InterPro"/>
</dbReference>
<gene>
    <name evidence="3" type="ORF">DM02DRAFT_677766</name>
</gene>
<dbReference type="EMBL" id="KZ805740">
    <property type="protein sequence ID" value="PVH92000.1"/>
    <property type="molecule type" value="Genomic_DNA"/>
</dbReference>
<organism evidence="3 4">
    <name type="scientific">Periconia macrospinosa</name>
    <dbReference type="NCBI Taxonomy" id="97972"/>
    <lineage>
        <taxon>Eukaryota</taxon>
        <taxon>Fungi</taxon>
        <taxon>Dikarya</taxon>
        <taxon>Ascomycota</taxon>
        <taxon>Pezizomycotina</taxon>
        <taxon>Dothideomycetes</taxon>
        <taxon>Pleosporomycetidae</taxon>
        <taxon>Pleosporales</taxon>
        <taxon>Massarineae</taxon>
        <taxon>Periconiaceae</taxon>
        <taxon>Periconia</taxon>
    </lineage>
</organism>
<sequence>MHSTTFASALAMTATAAALTPEAGKSPEGVVYNSTIVSAAGFDTKGYFGLNVQSGHVILDFKFTGVSRSRGGPFHYRIHENPVSGNDCATAGGIFDPYGDGKSCRTSLDNSEKNKDKVENCAVGDVSGHVDYINVEADHNNNGGFPDVFLSLDPKSRSFVGNRALVISNGKEQRVACGTVQCVKGCDDNSGHGSNGTSNDTPNGFNGTISTNGTVNTPDSPGAPSSGPVASLNSGLRLVAGAGALFTAFATVLL</sequence>
<feature type="chain" id="PRO_5015988825" evidence="2">
    <location>
        <begin position="19"/>
        <end position="254"/>
    </location>
</feature>
<feature type="signal peptide" evidence="2">
    <location>
        <begin position="1"/>
        <end position="18"/>
    </location>
</feature>
<proteinExistence type="predicted"/>
<evidence type="ECO:0000256" key="2">
    <source>
        <dbReference type="SAM" id="SignalP"/>
    </source>
</evidence>
<dbReference type="Gene3D" id="2.60.40.200">
    <property type="entry name" value="Superoxide dismutase, copper/zinc binding domain"/>
    <property type="match status" value="1"/>
</dbReference>
<keyword evidence="4" id="KW-1185">Reference proteome</keyword>
<feature type="compositionally biased region" description="Low complexity" evidence="1">
    <location>
        <begin position="218"/>
        <end position="229"/>
    </location>
</feature>
<evidence type="ECO:0000313" key="4">
    <source>
        <dbReference type="Proteomes" id="UP000244855"/>
    </source>
</evidence>